<keyword evidence="9" id="KW-1185">Reference proteome</keyword>
<keyword evidence="5" id="KW-0732">Signal</keyword>
<dbReference type="PROSITE" id="PS51007">
    <property type="entry name" value="CYTC"/>
    <property type="match status" value="1"/>
</dbReference>
<dbReference type="InterPro" id="IPR036909">
    <property type="entry name" value="Cyt_c-like_dom_sf"/>
</dbReference>
<dbReference type="EMBL" id="CP031598">
    <property type="protein sequence ID" value="QEW26246.1"/>
    <property type="molecule type" value="Genomic_DNA"/>
</dbReference>
<evidence type="ECO:0000256" key="2">
    <source>
        <dbReference type="ARBA" id="ARBA00022723"/>
    </source>
</evidence>
<evidence type="ECO:0000256" key="4">
    <source>
        <dbReference type="PROSITE-ProRule" id="PRU00433"/>
    </source>
</evidence>
<evidence type="ECO:0000256" key="3">
    <source>
        <dbReference type="ARBA" id="ARBA00023004"/>
    </source>
</evidence>
<dbReference type="InterPro" id="IPR009056">
    <property type="entry name" value="Cyt_c-like_dom"/>
</dbReference>
<dbReference type="OrthoDB" id="7873796at2"/>
<keyword evidence="3 4" id="KW-0408">Iron</keyword>
<dbReference type="KEGG" id="rid:RIdsm_02044"/>
<evidence type="ECO:0000256" key="1">
    <source>
        <dbReference type="ARBA" id="ARBA00022617"/>
    </source>
</evidence>
<dbReference type="GO" id="GO:0009055">
    <property type="term" value="F:electron transfer activity"/>
    <property type="evidence" value="ECO:0007669"/>
    <property type="project" value="InterPro"/>
</dbReference>
<evidence type="ECO:0000256" key="5">
    <source>
        <dbReference type="SAM" id="SignalP"/>
    </source>
</evidence>
<proteinExistence type="predicted"/>
<dbReference type="GO" id="GO:0020037">
    <property type="term" value="F:heme binding"/>
    <property type="evidence" value="ECO:0007669"/>
    <property type="project" value="InterPro"/>
</dbReference>
<dbReference type="Proteomes" id="UP000051401">
    <property type="component" value="Unassembled WGS sequence"/>
</dbReference>
<dbReference type="AlphaFoldDB" id="A0A0T5PC30"/>
<dbReference type="Pfam" id="PF13442">
    <property type="entry name" value="Cytochrome_CBB3"/>
    <property type="match status" value="1"/>
</dbReference>
<dbReference type="STRING" id="540747.SAMN04488031_103457"/>
<reference evidence="8 10" key="2">
    <citation type="submission" date="2018-08" db="EMBL/GenBank/DDBJ databases">
        <title>Genetic Globetrotter - A new plasmid hitch-hiking vast phylogenetic and geographic distances.</title>
        <authorList>
            <person name="Vollmers J."/>
            <person name="Petersen J."/>
        </authorList>
    </citation>
    <scope>NUCLEOTIDE SEQUENCE [LARGE SCALE GENOMIC DNA]</scope>
    <source>
        <strain evidence="8 10">DSM 26383</strain>
    </source>
</reference>
<dbReference type="Proteomes" id="UP000325785">
    <property type="component" value="Chromosome"/>
</dbReference>
<sequence>MKPLATLALGLVLLAPAAMAQEADILEGRKIAEEYCARCHDIEPGGKFKSYPPSFRAIAVYMDPEIIRMKIMQPDHNTIMPKYAMFINQTRLWNVVEYILSLETLEE</sequence>
<dbReference type="SUPFAM" id="SSF46626">
    <property type="entry name" value="Cytochrome c"/>
    <property type="match status" value="1"/>
</dbReference>
<evidence type="ECO:0000313" key="9">
    <source>
        <dbReference type="Proteomes" id="UP000051401"/>
    </source>
</evidence>
<evidence type="ECO:0000313" key="10">
    <source>
        <dbReference type="Proteomes" id="UP000325785"/>
    </source>
</evidence>
<evidence type="ECO:0000259" key="6">
    <source>
        <dbReference type="PROSITE" id="PS51007"/>
    </source>
</evidence>
<dbReference type="Gene3D" id="1.10.760.10">
    <property type="entry name" value="Cytochrome c-like domain"/>
    <property type="match status" value="1"/>
</dbReference>
<gene>
    <name evidence="8" type="ORF">RIdsm_02044</name>
    <name evidence="7" type="ORF">XM52_03900</name>
</gene>
<feature type="signal peptide" evidence="5">
    <location>
        <begin position="1"/>
        <end position="20"/>
    </location>
</feature>
<protein>
    <recommendedName>
        <fullName evidence="6">Cytochrome c domain-containing protein</fullName>
    </recommendedName>
</protein>
<keyword evidence="2 4" id="KW-0479">Metal-binding</keyword>
<dbReference type="RefSeq" id="WP_082647263.1">
    <property type="nucleotide sequence ID" value="NZ_CP031598.1"/>
</dbReference>
<evidence type="ECO:0000313" key="7">
    <source>
        <dbReference type="EMBL" id="KRS18839.1"/>
    </source>
</evidence>
<keyword evidence="1 4" id="KW-0349">Heme</keyword>
<dbReference type="PATRIC" id="fig|540747.5.peg.2354"/>
<organism evidence="7 9">
    <name type="scientific">Roseovarius indicus</name>
    <dbReference type="NCBI Taxonomy" id="540747"/>
    <lineage>
        <taxon>Bacteria</taxon>
        <taxon>Pseudomonadati</taxon>
        <taxon>Pseudomonadota</taxon>
        <taxon>Alphaproteobacteria</taxon>
        <taxon>Rhodobacterales</taxon>
        <taxon>Roseobacteraceae</taxon>
        <taxon>Roseovarius</taxon>
    </lineage>
</organism>
<dbReference type="GO" id="GO:0046872">
    <property type="term" value="F:metal ion binding"/>
    <property type="evidence" value="ECO:0007669"/>
    <property type="project" value="UniProtKB-KW"/>
</dbReference>
<name>A0A0T5PC30_9RHOB</name>
<evidence type="ECO:0000313" key="8">
    <source>
        <dbReference type="EMBL" id="QEW26246.1"/>
    </source>
</evidence>
<feature type="domain" description="Cytochrome c" evidence="6">
    <location>
        <begin position="23"/>
        <end position="103"/>
    </location>
</feature>
<feature type="chain" id="PRO_5010437546" description="Cytochrome c domain-containing protein" evidence="5">
    <location>
        <begin position="21"/>
        <end position="107"/>
    </location>
</feature>
<reference evidence="7 9" key="1">
    <citation type="submission" date="2015-04" db="EMBL/GenBank/DDBJ databases">
        <title>The draft genome sequence of Roseovarius indicus B108T.</title>
        <authorList>
            <person name="Li G."/>
            <person name="Lai Q."/>
            <person name="Shao Z."/>
            <person name="Yan P."/>
        </authorList>
    </citation>
    <scope>NUCLEOTIDE SEQUENCE [LARGE SCALE GENOMIC DNA]</scope>
    <source>
        <strain evidence="7 9">B108</strain>
    </source>
</reference>
<accession>A0A0T5PC30</accession>
<dbReference type="EMBL" id="LAXI01000002">
    <property type="protein sequence ID" value="KRS18839.1"/>
    <property type="molecule type" value="Genomic_DNA"/>
</dbReference>